<feature type="active site" description="Charge relay system" evidence="6 7">
    <location>
        <position position="170"/>
    </location>
</feature>
<dbReference type="GO" id="GO:0004252">
    <property type="term" value="F:serine-type endopeptidase activity"/>
    <property type="evidence" value="ECO:0007669"/>
    <property type="project" value="UniProtKB-UniRule"/>
</dbReference>
<sequence length="422" mass="45125">MIEENLDGKKRYIVIFKNKNERKDKEKDKTEILQQSVGPRLHFIDVGVKTAGFAPPDDPYGLVALDINDFEFPMVFAALSEEEVNALKKDPNVALVEPDGKFYAQGLSPYWLPSEGNFFRGSELLPDTQTVISNGVSAQADSIPWGVSNIKAPMCWEATMGKGIHVAVLDTGIWPHEDLKGNLLGGISFVPGESWVDENGHGTHVAGTIAAKLNGSGVVGVAPSAYLYGIKVLGNDGSGNWSWLMSGLYWMRKYHGCTFDIANLSLGGSGAPSALETYINYASEQTLLVTAAGNYPADAPDKPVMYPAKYERCLAVSAIQSDNTIAKFSGRGPEVELCAPGVNIVSTLPGNNYGSLSGTSMAAPHVAGAAALCRGTHRSLKMDKIREILVNTANNLGVPGKDDEYGYGKVDCNGATFHKSCG</sequence>
<dbReference type="Proteomes" id="UP000033101">
    <property type="component" value="Chromosome"/>
</dbReference>
<feature type="active site" description="Charge relay system" evidence="6 7">
    <location>
        <position position="201"/>
    </location>
</feature>
<evidence type="ECO:0000313" key="11">
    <source>
        <dbReference type="Proteomes" id="UP000033101"/>
    </source>
</evidence>
<keyword evidence="3" id="KW-0479">Metal-binding</keyword>
<dbReference type="InterPro" id="IPR015500">
    <property type="entry name" value="Peptidase_S8_subtilisin-rel"/>
</dbReference>
<proteinExistence type="inferred from homology"/>
<reference evidence="10 11" key="1">
    <citation type="submission" date="2014-07" db="EMBL/GenBank/DDBJ databases">
        <title>Methanogenic archaea and the global carbon cycle.</title>
        <authorList>
            <person name="Henriksen J.R."/>
            <person name="Luke J."/>
            <person name="Reinhart S."/>
            <person name="Benedict M.N."/>
            <person name="Youngblut N.D."/>
            <person name="Metcalf M.E."/>
            <person name="Whitaker R.J."/>
            <person name="Metcalf W.W."/>
        </authorList>
    </citation>
    <scope>NUCLEOTIDE SEQUENCE [LARGE SCALE GENOMIC DNA]</scope>
    <source>
        <strain evidence="10 11">HB-1</strain>
    </source>
</reference>
<dbReference type="PROSITE" id="PS00138">
    <property type="entry name" value="SUBTILASE_SER"/>
    <property type="match status" value="1"/>
</dbReference>
<evidence type="ECO:0000313" key="10">
    <source>
        <dbReference type="EMBL" id="AKB77596.1"/>
    </source>
</evidence>
<dbReference type="PROSITE" id="PS00137">
    <property type="entry name" value="SUBTILASE_HIS"/>
    <property type="match status" value="1"/>
</dbReference>
<dbReference type="SUPFAM" id="SSF52743">
    <property type="entry name" value="Subtilisin-like"/>
    <property type="match status" value="1"/>
</dbReference>
<dbReference type="GeneID" id="24830278"/>
<dbReference type="CDD" id="cd07477">
    <property type="entry name" value="Peptidases_S8_Subtilisin_subset"/>
    <property type="match status" value="1"/>
</dbReference>
<keyword evidence="11" id="KW-1185">Reference proteome</keyword>
<protein>
    <recommendedName>
        <fullName evidence="9">Peptidase S8/S53 domain-containing protein</fullName>
    </recommendedName>
</protein>
<gene>
    <name evidence="10" type="ORF">MSHOH_1113</name>
</gene>
<accession>A0A0E3SA11</accession>
<evidence type="ECO:0000259" key="9">
    <source>
        <dbReference type="Pfam" id="PF00082"/>
    </source>
</evidence>
<organism evidence="10 11">
    <name type="scientific">Methanosarcina horonobensis HB-1 = JCM 15518</name>
    <dbReference type="NCBI Taxonomy" id="1434110"/>
    <lineage>
        <taxon>Archaea</taxon>
        <taxon>Methanobacteriati</taxon>
        <taxon>Methanobacteriota</taxon>
        <taxon>Stenosarchaea group</taxon>
        <taxon>Methanomicrobia</taxon>
        <taxon>Methanosarcinales</taxon>
        <taxon>Methanosarcinaceae</taxon>
        <taxon>Methanosarcina</taxon>
    </lineage>
</organism>
<dbReference type="Gene3D" id="3.30.70.80">
    <property type="entry name" value="Peptidase S8 propeptide/proteinase inhibitor I9"/>
    <property type="match status" value="1"/>
</dbReference>
<evidence type="ECO:0000256" key="8">
    <source>
        <dbReference type="RuleBase" id="RU003355"/>
    </source>
</evidence>
<dbReference type="InterPro" id="IPR050131">
    <property type="entry name" value="Peptidase_S8_subtilisin-like"/>
</dbReference>
<dbReference type="InterPro" id="IPR022398">
    <property type="entry name" value="Peptidase_S8_His-AS"/>
</dbReference>
<dbReference type="GO" id="GO:0046872">
    <property type="term" value="F:metal ion binding"/>
    <property type="evidence" value="ECO:0007669"/>
    <property type="project" value="UniProtKB-KW"/>
</dbReference>
<evidence type="ECO:0000256" key="3">
    <source>
        <dbReference type="ARBA" id="ARBA00022723"/>
    </source>
</evidence>
<dbReference type="InterPro" id="IPR034202">
    <property type="entry name" value="Subtilisin_Carlsberg-like"/>
</dbReference>
<dbReference type="KEGG" id="mhor:MSHOH_1113"/>
<feature type="active site" description="Charge relay system" evidence="6 7">
    <location>
        <position position="360"/>
    </location>
</feature>
<dbReference type="HOGENOM" id="CLU_011263_15_7_2"/>
<dbReference type="STRING" id="1434110.MSHOH_1113"/>
<evidence type="ECO:0000256" key="6">
    <source>
        <dbReference type="PIRSR" id="PIRSR615500-1"/>
    </source>
</evidence>
<dbReference type="Pfam" id="PF00082">
    <property type="entry name" value="Peptidase_S8"/>
    <property type="match status" value="1"/>
</dbReference>
<dbReference type="Gene3D" id="3.40.50.200">
    <property type="entry name" value="Peptidase S8/S53 domain"/>
    <property type="match status" value="1"/>
</dbReference>
<name>A0A0E3SA11_9EURY</name>
<dbReference type="InterPro" id="IPR000209">
    <property type="entry name" value="Peptidase_S8/S53_dom"/>
</dbReference>
<dbReference type="PROSITE" id="PS51892">
    <property type="entry name" value="SUBTILASE"/>
    <property type="match status" value="1"/>
</dbReference>
<dbReference type="OrthoDB" id="341609at2157"/>
<comment type="similarity">
    <text evidence="1 7 8">Belongs to the peptidase S8 family.</text>
</comment>
<evidence type="ECO:0000256" key="7">
    <source>
        <dbReference type="PROSITE-ProRule" id="PRU01240"/>
    </source>
</evidence>
<evidence type="ECO:0000256" key="4">
    <source>
        <dbReference type="ARBA" id="ARBA00022801"/>
    </source>
</evidence>
<dbReference type="PROSITE" id="PS00136">
    <property type="entry name" value="SUBTILASE_ASP"/>
    <property type="match status" value="1"/>
</dbReference>
<keyword evidence="5 7" id="KW-0720">Serine protease</keyword>
<dbReference type="AlphaFoldDB" id="A0A0E3SA11"/>
<dbReference type="EMBL" id="CP009516">
    <property type="protein sequence ID" value="AKB77596.1"/>
    <property type="molecule type" value="Genomic_DNA"/>
</dbReference>
<dbReference type="InterPro" id="IPR023827">
    <property type="entry name" value="Peptidase_S8_Asp-AS"/>
</dbReference>
<dbReference type="SUPFAM" id="SSF54897">
    <property type="entry name" value="Protease propeptides/inhibitors"/>
    <property type="match status" value="1"/>
</dbReference>
<dbReference type="InterPro" id="IPR037045">
    <property type="entry name" value="S8pro/Inhibitor_I9_sf"/>
</dbReference>
<dbReference type="GO" id="GO:0006508">
    <property type="term" value="P:proteolysis"/>
    <property type="evidence" value="ECO:0007669"/>
    <property type="project" value="UniProtKB-KW"/>
</dbReference>
<evidence type="ECO:0000256" key="2">
    <source>
        <dbReference type="ARBA" id="ARBA00022670"/>
    </source>
</evidence>
<dbReference type="PRINTS" id="PR00723">
    <property type="entry name" value="SUBTILISIN"/>
</dbReference>
<dbReference type="PANTHER" id="PTHR43806">
    <property type="entry name" value="PEPTIDASE S8"/>
    <property type="match status" value="1"/>
</dbReference>
<dbReference type="PANTHER" id="PTHR43806:SF11">
    <property type="entry name" value="CEREVISIN-RELATED"/>
    <property type="match status" value="1"/>
</dbReference>
<keyword evidence="4 7" id="KW-0378">Hydrolase</keyword>
<evidence type="ECO:0000256" key="5">
    <source>
        <dbReference type="ARBA" id="ARBA00022825"/>
    </source>
</evidence>
<feature type="domain" description="Peptidase S8/S53" evidence="9">
    <location>
        <begin position="161"/>
        <end position="408"/>
    </location>
</feature>
<keyword evidence="2 7" id="KW-0645">Protease</keyword>
<dbReference type="InterPro" id="IPR036852">
    <property type="entry name" value="Peptidase_S8/S53_dom_sf"/>
</dbReference>
<evidence type="ECO:0000256" key="1">
    <source>
        <dbReference type="ARBA" id="ARBA00011073"/>
    </source>
</evidence>
<dbReference type="RefSeq" id="WP_052730737.1">
    <property type="nucleotide sequence ID" value="NZ_CP009516.1"/>
</dbReference>
<dbReference type="InterPro" id="IPR023828">
    <property type="entry name" value="Peptidase_S8_Ser-AS"/>
</dbReference>
<dbReference type="PATRIC" id="fig|1434110.4.peg.1385"/>